<evidence type="ECO:0000256" key="5">
    <source>
        <dbReference type="ARBA" id="ARBA00022692"/>
    </source>
</evidence>
<dbReference type="PANTHER" id="PTHR31646:SF1">
    <property type="entry name" value="ALPHA-1,2-MANNOSYLTRANSFERASE MNN2"/>
    <property type="match status" value="1"/>
</dbReference>
<dbReference type="InterPro" id="IPR022751">
    <property type="entry name" value="Alpha_mannosyltransferase"/>
</dbReference>
<keyword evidence="5" id="KW-0812">Transmembrane</keyword>
<evidence type="ECO:0000256" key="2">
    <source>
        <dbReference type="ARBA" id="ARBA00004922"/>
    </source>
</evidence>
<dbReference type="PANTHER" id="PTHR31646">
    <property type="entry name" value="ALPHA-1,2-MANNOSYLTRANSFERASE MNN2"/>
    <property type="match status" value="1"/>
</dbReference>
<sequence length="513" mass="59533">MLAPRGVPRLFSTCAQHPIPSVFVGALILLYLMTLWSNDVSYRGEQAQLEEDKDMSEPYVDNVELIMNPDAFREHFDRVIRYPGMSMEEAGASCNWPDESKVNFQFAKGQSSYGTDTNWTVEARPQKELDEQREIWHKFIKHDLLKWKDYKHKFSGRGIVIVGGRKPKRVNVLLRTLKNVGSQMPVELHYWKDEVDEEKKKRFREVYPNIYFNDLSAPSNIIQTMYGKGGSHYNLKTAAMVNSRFDEPLQLDSDNIPIFAPDSLWESDVYKKHGSIFWPDIARTRPNNPVWSITNTKCRMDEYEMESGQVLVDKKKLWYHLQLAAFINHPVLKNGIYHESYYFDFLLGDKDTFRFAWHALKTKFGKPAKAVTSVGTQSGDDGFYCGHSFLQYHPDGRPLFMHGGLLKTMQKPIMKWQREQKGGIYQAYKKSDYEEDHDKLINVALGWDAMAYFPYKEQLNNDEPVWCLFMPDVKARPLEELVPGFNKAFEAVGGYWTIESEGESNKQVEQTEA</sequence>
<evidence type="ECO:0000256" key="1">
    <source>
        <dbReference type="ARBA" id="ARBA00004323"/>
    </source>
</evidence>
<dbReference type="GO" id="GO:0046354">
    <property type="term" value="P:mannan biosynthetic process"/>
    <property type="evidence" value="ECO:0007669"/>
    <property type="project" value="TreeGrafter"/>
</dbReference>
<keyword evidence="8" id="KW-0333">Golgi apparatus</keyword>
<dbReference type="Pfam" id="PF11051">
    <property type="entry name" value="Mannosyl_trans3"/>
    <property type="match status" value="2"/>
</dbReference>
<evidence type="ECO:0008006" key="12">
    <source>
        <dbReference type="Google" id="ProtNLM"/>
    </source>
</evidence>
<proteinExistence type="inferred from homology"/>
<reference evidence="10 11" key="1">
    <citation type="submission" date="2016-06" db="EMBL/GenBank/DDBJ databases">
        <authorList>
            <person name="Kjaerup R.B."/>
            <person name="Dalgaard T.S."/>
            <person name="Juul-Madsen H.R."/>
        </authorList>
    </citation>
    <scope>NUCLEOTIDE SEQUENCE [LARGE SCALE GENOMIC DNA]</scope>
</reference>
<dbReference type="Proteomes" id="UP000215127">
    <property type="component" value="Chromosome 10"/>
</dbReference>
<name>A0A1X7S4T0_ZYMT9</name>
<keyword evidence="11" id="KW-1185">Reference proteome</keyword>
<evidence type="ECO:0000256" key="9">
    <source>
        <dbReference type="ARBA" id="ARBA00023136"/>
    </source>
</evidence>
<evidence type="ECO:0000256" key="6">
    <source>
        <dbReference type="ARBA" id="ARBA00022968"/>
    </source>
</evidence>
<keyword evidence="9" id="KW-0472">Membrane</keyword>
<dbReference type="GO" id="GO:0000139">
    <property type="term" value="C:Golgi membrane"/>
    <property type="evidence" value="ECO:0007669"/>
    <property type="project" value="UniProtKB-SubCell"/>
</dbReference>
<evidence type="ECO:0000256" key="3">
    <source>
        <dbReference type="ARBA" id="ARBA00009105"/>
    </source>
</evidence>
<keyword evidence="7" id="KW-1133">Transmembrane helix</keyword>
<keyword evidence="6" id="KW-0735">Signal-anchor</keyword>
<dbReference type="GO" id="GO:0000026">
    <property type="term" value="F:alpha-1,2-mannosyltransferase activity"/>
    <property type="evidence" value="ECO:0007669"/>
    <property type="project" value="TreeGrafter"/>
</dbReference>
<gene>
    <name evidence="10" type="ORF">ZT3D7_G9843</name>
</gene>
<evidence type="ECO:0000256" key="4">
    <source>
        <dbReference type="ARBA" id="ARBA00022679"/>
    </source>
</evidence>
<comment type="similarity">
    <text evidence="3">Belongs to the MNN1/MNT family.</text>
</comment>
<dbReference type="STRING" id="1276538.A0A1X7S4T0"/>
<protein>
    <recommendedName>
        <fullName evidence="12">Glycosyltransferase family 71 protein</fullName>
    </recommendedName>
</protein>
<evidence type="ECO:0000313" key="11">
    <source>
        <dbReference type="Proteomes" id="UP000215127"/>
    </source>
</evidence>
<evidence type="ECO:0000313" key="10">
    <source>
        <dbReference type="EMBL" id="SMQ54688.1"/>
    </source>
</evidence>
<comment type="pathway">
    <text evidence="2">Protein modification; protein glycosylation.</text>
</comment>
<dbReference type="SUPFAM" id="SSF53448">
    <property type="entry name" value="Nucleotide-diphospho-sugar transferases"/>
    <property type="match status" value="1"/>
</dbReference>
<dbReference type="AlphaFoldDB" id="A0A1X7S4T0"/>
<organism evidence="10 11">
    <name type="scientific">Zymoseptoria tritici (strain ST99CH_3D7)</name>
    <dbReference type="NCBI Taxonomy" id="1276538"/>
    <lineage>
        <taxon>Eukaryota</taxon>
        <taxon>Fungi</taxon>
        <taxon>Dikarya</taxon>
        <taxon>Ascomycota</taxon>
        <taxon>Pezizomycotina</taxon>
        <taxon>Dothideomycetes</taxon>
        <taxon>Dothideomycetidae</taxon>
        <taxon>Mycosphaerellales</taxon>
        <taxon>Mycosphaerellaceae</taxon>
        <taxon>Zymoseptoria</taxon>
    </lineage>
</organism>
<accession>A0A1X7S4T0</accession>
<evidence type="ECO:0000256" key="8">
    <source>
        <dbReference type="ARBA" id="ARBA00023034"/>
    </source>
</evidence>
<comment type="subcellular location">
    <subcellularLocation>
        <location evidence="1">Golgi apparatus membrane</location>
        <topology evidence="1">Single-pass type II membrane protein</topology>
    </subcellularLocation>
</comment>
<evidence type="ECO:0000256" key="7">
    <source>
        <dbReference type="ARBA" id="ARBA00022989"/>
    </source>
</evidence>
<dbReference type="InterPro" id="IPR029044">
    <property type="entry name" value="Nucleotide-diphossugar_trans"/>
</dbReference>
<keyword evidence="4" id="KW-0808">Transferase</keyword>
<dbReference type="EMBL" id="LT853701">
    <property type="protein sequence ID" value="SMQ54688.1"/>
    <property type="molecule type" value="Genomic_DNA"/>
</dbReference>